<dbReference type="InterPro" id="IPR052943">
    <property type="entry name" value="TMTC_O-mannosyl-trnsfr"/>
</dbReference>
<proteinExistence type="predicted"/>
<dbReference type="Pfam" id="PF13432">
    <property type="entry name" value="TPR_16"/>
    <property type="match status" value="1"/>
</dbReference>
<name>A0A402D497_9BACT</name>
<dbReference type="EMBL" id="AP025739">
    <property type="protein sequence ID" value="BDI31138.1"/>
    <property type="molecule type" value="Genomic_DNA"/>
</dbReference>
<dbReference type="Gene3D" id="3.40.50.2000">
    <property type="entry name" value="Glycogen Phosphorylase B"/>
    <property type="match status" value="1"/>
</dbReference>
<dbReference type="Gene3D" id="1.25.40.10">
    <property type="entry name" value="Tetratricopeptide repeat domain"/>
    <property type="match status" value="3"/>
</dbReference>
<dbReference type="Proteomes" id="UP000287394">
    <property type="component" value="Chromosome"/>
</dbReference>
<dbReference type="Pfam" id="PF14559">
    <property type="entry name" value="TPR_19"/>
    <property type="match status" value="2"/>
</dbReference>
<dbReference type="KEGG" id="ccot:CCAX7_31890"/>
<dbReference type="Pfam" id="PF01075">
    <property type="entry name" value="Glyco_transf_9"/>
    <property type="match status" value="1"/>
</dbReference>
<gene>
    <name evidence="1" type="ORF">CCAX7_31890</name>
</gene>
<evidence type="ECO:0000313" key="2">
    <source>
        <dbReference type="Proteomes" id="UP000287394"/>
    </source>
</evidence>
<sequence length="615" mass="67924">MTNKDAERLFRSGETKFHKGDFLGAQPCYELALTHDPQHVMALCQLGSIRMNRSDFAGAAPYFERALALNPSMAGPHNNYGVVLKELKRFADAAHHYQEAIRLDPKMAEAYSNLAVAQLFVNEFDDARQNLYRAIELRPTYYPAYWNLASLLSLEGRIDEAMQTYDAILRLMPDHADAHSNRALLRLTQGDFENGWAEHEWRFAAHPNQVRPPHAPRWQGEPLPGKTILVRAEQGLGDTFQFVRYLPWLKSLGANVVLECQVGLESILSRAGLADRVMERSPEGNASLPPCDFEIPLLSLPMMAGTNLETIPGATPYLSADPSRAAQWSRVLGRPGEGGLKVGVVWAGSPEHQNDAARSMSLASFAPLLDTPGVTLFSLQKGDAAGQLSQLPAGARVVDLGSRIQDFEDTAAIVENLDLVIAVDTSVAHLAAAMGKPVWLLLALVPDWRWLLERSDTPWYPAMRLFRQTTRNGWSALMRYVAAEAARLTEPARSVEEQLARIESIVAVGDLEEARRRLTEIIRLAPNNVRLLNTLGVVCWNQGETEEALKSFLAALEIDPSHRDTVLNCVEVFLAFGQHPDAEALCRSYLTRDPGDSEVSALLSQITIPAVSNAA</sequence>
<dbReference type="SUPFAM" id="SSF48452">
    <property type="entry name" value="TPR-like"/>
    <property type="match status" value="2"/>
</dbReference>
<dbReference type="PANTHER" id="PTHR44809:SF1">
    <property type="entry name" value="PROTEIN O-MANNOSYL-TRANSFERASE TMTC1"/>
    <property type="match status" value="1"/>
</dbReference>
<accession>A0A402D497</accession>
<dbReference type="SMART" id="SM00028">
    <property type="entry name" value="TPR"/>
    <property type="match status" value="6"/>
</dbReference>
<dbReference type="GO" id="GO:0016757">
    <property type="term" value="F:glycosyltransferase activity"/>
    <property type="evidence" value="ECO:0007669"/>
    <property type="project" value="InterPro"/>
</dbReference>
<dbReference type="PANTHER" id="PTHR44809">
    <property type="match status" value="1"/>
</dbReference>
<protein>
    <submittedName>
        <fullName evidence="1">Uncharacterized protein</fullName>
    </submittedName>
</protein>
<dbReference type="RefSeq" id="WP_165864578.1">
    <property type="nucleotide sequence ID" value="NZ_AP025739.1"/>
</dbReference>
<keyword evidence="2" id="KW-1185">Reference proteome</keyword>
<dbReference type="InterPro" id="IPR019734">
    <property type="entry name" value="TPR_rpt"/>
</dbReference>
<dbReference type="PROSITE" id="PS50005">
    <property type="entry name" value="TPR"/>
    <property type="match status" value="5"/>
</dbReference>
<dbReference type="InterPro" id="IPR011990">
    <property type="entry name" value="TPR-like_helical_dom_sf"/>
</dbReference>
<organism evidence="1 2">
    <name type="scientific">Capsulimonas corticalis</name>
    <dbReference type="NCBI Taxonomy" id="2219043"/>
    <lineage>
        <taxon>Bacteria</taxon>
        <taxon>Bacillati</taxon>
        <taxon>Armatimonadota</taxon>
        <taxon>Armatimonadia</taxon>
        <taxon>Capsulimonadales</taxon>
        <taxon>Capsulimonadaceae</taxon>
        <taxon>Capsulimonas</taxon>
    </lineage>
</organism>
<reference evidence="1 2" key="1">
    <citation type="journal article" date="2019" name="Int. J. Syst. Evol. Microbiol.">
        <title>Capsulimonas corticalis gen. nov., sp. nov., an aerobic capsulated bacterium, of a novel bacterial order, Capsulimonadales ord. nov., of the class Armatimonadia of the phylum Armatimonadetes.</title>
        <authorList>
            <person name="Li J."/>
            <person name="Kudo C."/>
            <person name="Tonouchi A."/>
        </authorList>
    </citation>
    <scope>NUCLEOTIDE SEQUENCE [LARGE SCALE GENOMIC DNA]</scope>
    <source>
        <strain evidence="1 2">AX-7</strain>
    </source>
</reference>
<evidence type="ECO:0000313" key="1">
    <source>
        <dbReference type="EMBL" id="BDI31138.1"/>
    </source>
</evidence>
<dbReference type="AlphaFoldDB" id="A0A402D497"/>
<dbReference type="SUPFAM" id="SSF53756">
    <property type="entry name" value="UDP-Glycosyltransferase/glycogen phosphorylase"/>
    <property type="match status" value="1"/>
</dbReference>
<dbReference type="InterPro" id="IPR002201">
    <property type="entry name" value="Glyco_trans_9"/>
</dbReference>
<dbReference type="Pfam" id="PF13414">
    <property type="entry name" value="TPR_11"/>
    <property type="match status" value="1"/>
</dbReference>